<dbReference type="PANTHER" id="PTHR21089:SF1">
    <property type="entry name" value="BIFUNCTIONAL 3-DEHYDROQUINATE DEHYDRATASE_SHIKIMATE DEHYDROGENASE, CHLOROPLASTIC"/>
    <property type="match status" value="1"/>
</dbReference>
<evidence type="ECO:0000256" key="1">
    <source>
        <dbReference type="ARBA" id="ARBA00004871"/>
    </source>
</evidence>
<keyword evidence="2" id="KW-0028">Amino-acid biosynthesis</keyword>
<dbReference type="EC" id="1.1.1.25" evidence="3"/>
<dbReference type="SUPFAM" id="SSF53223">
    <property type="entry name" value="Aminoacid dehydrogenase-like, N-terminal domain"/>
    <property type="match status" value="1"/>
</dbReference>
<evidence type="ECO:0000256" key="2">
    <source>
        <dbReference type="ARBA" id="ARBA00023141"/>
    </source>
</evidence>
<accession>A0A221W2G8</accession>
<dbReference type="GO" id="GO:0050661">
    <property type="term" value="F:NADP binding"/>
    <property type="evidence" value="ECO:0007669"/>
    <property type="project" value="TreeGrafter"/>
</dbReference>
<comment type="pathway">
    <text evidence="1">Metabolic intermediate biosynthesis; chorismate biosynthesis; chorismate from D-erythrose 4-phosphate and phosphoenolpyruvate: step 4/7.</text>
</comment>
<keyword evidence="4" id="KW-1185">Reference proteome</keyword>
<dbReference type="InterPro" id="IPR022893">
    <property type="entry name" value="Shikimate_DH_fam"/>
</dbReference>
<organism evidence="3 4">
    <name type="scientific">Actinoalloteichus hoggarensis</name>
    <dbReference type="NCBI Taxonomy" id="1470176"/>
    <lineage>
        <taxon>Bacteria</taxon>
        <taxon>Bacillati</taxon>
        <taxon>Actinomycetota</taxon>
        <taxon>Actinomycetes</taxon>
        <taxon>Pseudonocardiales</taxon>
        <taxon>Pseudonocardiaceae</taxon>
        <taxon>Actinoalloteichus</taxon>
    </lineage>
</organism>
<dbReference type="GO" id="GO:0004764">
    <property type="term" value="F:shikimate 3-dehydrogenase (NADP+) activity"/>
    <property type="evidence" value="ECO:0007669"/>
    <property type="project" value="UniProtKB-EC"/>
</dbReference>
<evidence type="ECO:0000313" key="4">
    <source>
        <dbReference type="Proteomes" id="UP000204221"/>
    </source>
</evidence>
<evidence type="ECO:0000313" key="3">
    <source>
        <dbReference type="EMBL" id="ASO19917.1"/>
    </source>
</evidence>
<dbReference type="GO" id="GO:0005829">
    <property type="term" value="C:cytosol"/>
    <property type="evidence" value="ECO:0007669"/>
    <property type="project" value="TreeGrafter"/>
</dbReference>
<sequence>MTDDLVRRAAVLGSPVAHSLSPVLHGAAYAALGLTDWRYDRVECDAEALPALVAGLGEEWAGLSVTMPGKRAALATAVEATDRATAVGAANTLVPLAGGGWRADCTDVEGITGALRVAAAYRPAAGDTALVLGAGGTASAAVVALADLGVTSVRLAVRAVARAGETLAAAERAGVSVKTVSLAESEVAAAVRESAVLVSTVPAGAADALAEVLAATPHVLDAVYHPWPTPLAEAVAATGGRLATGLDMLLHQAFGQVEQFTGLPAPRVAMRDALRAATGGEVPLLLD</sequence>
<gene>
    <name evidence="3" type="primary">aroE</name>
    <name evidence="3" type="ORF">AHOG_11370</name>
</gene>
<dbReference type="SUPFAM" id="SSF51735">
    <property type="entry name" value="NAD(P)-binding Rossmann-fold domains"/>
    <property type="match status" value="1"/>
</dbReference>
<dbReference type="InterPro" id="IPR041121">
    <property type="entry name" value="SDH_C"/>
</dbReference>
<dbReference type="GO" id="GO:0009073">
    <property type="term" value="P:aromatic amino acid family biosynthetic process"/>
    <property type="evidence" value="ECO:0007669"/>
    <property type="project" value="UniProtKB-KW"/>
</dbReference>
<dbReference type="InterPro" id="IPR010110">
    <property type="entry name" value="Shikimate_DH_AroM-type"/>
</dbReference>
<dbReference type="InterPro" id="IPR046346">
    <property type="entry name" value="Aminoacid_DH-like_N_sf"/>
</dbReference>
<keyword evidence="2" id="KW-0057">Aromatic amino acid biosynthesis</keyword>
<dbReference type="Gene3D" id="3.40.50.720">
    <property type="entry name" value="NAD(P)-binding Rossmann-like Domain"/>
    <property type="match status" value="1"/>
</dbReference>
<dbReference type="Gene3D" id="3.40.50.10860">
    <property type="entry name" value="Leucine Dehydrogenase, chain A, domain 1"/>
    <property type="match status" value="1"/>
</dbReference>
<dbReference type="NCBIfam" id="TIGR01809">
    <property type="entry name" value="Shik-DH-AROM"/>
    <property type="match status" value="1"/>
</dbReference>
<dbReference type="AlphaFoldDB" id="A0A221W2G8"/>
<dbReference type="OrthoDB" id="9776868at2"/>
<name>A0A221W2G8_9PSEU</name>
<dbReference type="InterPro" id="IPR036291">
    <property type="entry name" value="NAD(P)-bd_dom_sf"/>
</dbReference>
<dbReference type="PANTHER" id="PTHR21089">
    <property type="entry name" value="SHIKIMATE DEHYDROGENASE"/>
    <property type="match status" value="1"/>
</dbReference>
<dbReference type="CDD" id="cd01065">
    <property type="entry name" value="NAD_bind_Shikimate_DH"/>
    <property type="match status" value="1"/>
</dbReference>
<dbReference type="RefSeq" id="WP_093941342.1">
    <property type="nucleotide sequence ID" value="NZ_CP022521.1"/>
</dbReference>
<dbReference type="Pfam" id="PF08501">
    <property type="entry name" value="Shikimate_dh_N"/>
    <property type="match status" value="1"/>
</dbReference>
<dbReference type="GO" id="GO:0019632">
    <property type="term" value="P:shikimate metabolic process"/>
    <property type="evidence" value="ECO:0007669"/>
    <property type="project" value="TreeGrafter"/>
</dbReference>
<dbReference type="Proteomes" id="UP000204221">
    <property type="component" value="Chromosome"/>
</dbReference>
<dbReference type="KEGG" id="ahg:AHOG_11370"/>
<reference evidence="3 4" key="1">
    <citation type="submission" date="2017-07" db="EMBL/GenBank/DDBJ databases">
        <title>Complete genome sequence of Actinoalloteichus hoggarensis DSM 45943, type strain of Actinoalloteichus hoggarensis.</title>
        <authorList>
            <person name="Ruckert C."/>
            <person name="Nouioui I."/>
            <person name="Willmese J."/>
            <person name="van Wezel G."/>
            <person name="Klenk H.-P."/>
            <person name="Kalinowski J."/>
            <person name="Zotchev S.B."/>
        </authorList>
    </citation>
    <scope>NUCLEOTIDE SEQUENCE [LARGE SCALE GENOMIC DNA]</scope>
    <source>
        <strain evidence="3 4">DSM 45943</strain>
    </source>
</reference>
<proteinExistence type="predicted"/>
<dbReference type="GO" id="GO:0009423">
    <property type="term" value="P:chorismate biosynthetic process"/>
    <property type="evidence" value="ECO:0007669"/>
    <property type="project" value="TreeGrafter"/>
</dbReference>
<dbReference type="InterPro" id="IPR013708">
    <property type="entry name" value="Shikimate_DH-bd_N"/>
</dbReference>
<keyword evidence="3" id="KW-0560">Oxidoreductase</keyword>
<dbReference type="NCBIfam" id="NF001311">
    <property type="entry name" value="PRK00258.1-3"/>
    <property type="match status" value="1"/>
</dbReference>
<dbReference type="Pfam" id="PF18317">
    <property type="entry name" value="SDH_C"/>
    <property type="match status" value="1"/>
</dbReference>
<protein>
    <submittedName>
        <fullName evidence="3">Shikimate dehydrogenase</fullName>
        <ecNumber evidence="3">1.1.1.25</ecNumber>
    </submittedName>
</protein>
<dbReference type="EMBL" id="CP022521">
    <property type="protein sequence ID" value="ASO19917.1"/>
    <property type="molecule type" value="Genomic_DNA"/>
</dbReference>